<evidence type="ECO:0000313" key="1">
    <source>
        <dbReference type="EMBL" id="KZP23544.1"/>
    </source>
</evidence>
<dbReference type="InterPro" id="IPR011333">
    <property type="entry name" value="SKP1/BTB/POZ_sf"/>
</dbReference>
<gene>
    <name evidence="1" type="ORF">FIBSPDRAFT_930581</name>
</gene>
<dbReference type="Gene3D" id="3.30.710.10">
    <property type="entry name" value="Potassium Channel Kv1.1, Chain A"/>
    <property type="match status" value="1"/>
</dbReference>
<organism evidence="1 2">
    <name type="scientific">Athelia psychrophila</name>
    <dbReference type="NCBI Taxonomy" id="1759441"/>
    <lineage>
        <taxon>Eukaryota</taxon>
        <taxon>Fungi</taxon>
        <taxon>Dikarya</taxon>
        <taxon>Basidiomycota</taxon>
        <taxon>Agaricomycotina</taxon>
        <taxon>Agaricomycetes</taxon>
        <taxon>Agaricomycetidae</taxon>
        <taxon>Atheliales</taxon>
        <taxon>Atheliaceae</taxon>
        <taxon>Athelia</taxon>
    </lineage>
</organism>
<dbReference type="EMBL" id="KV417532">
    <property type="protein sequence ID" value="KZP23544.1"/>
    <property type="molecule type" value="Genomic_DNA"/>
</dbReference>
<keyword evidence="2" id="KW-1185">Reference proteome</keyword>
<name>A0A166M1L3_9AGAM</name>
<sequence>MSAASTIGISSKDLRVDQDAEMGDDVTPKTLISVVRSESLWIRDGNIVLQAEGTQFKVYQGLLALQSTIFRDMFAVPPPSTGQDQVEGCPLVHLSDAAVDIAFMLEAIFLRRWVGVGQPIPMEVVVAFLRLGNKYEIETIRDEAHRRLFHEFPSDLASFDELVHTGTMINNHDQRGSFDAANLAREQNLLSVLPIALFWCCQNFRTTEMKEGQRRADGTISTLSPTNERACFGAHFDLLKLKEQCTFSWLFSPQSPYPICSYKNGGTCPAARSKIKEDVFFPIVVAGCINRWINEHKQGLCHGCGATAKRLHEEGRQKSWDALPNVFGLPGWEELLKERSTPA</sequence>
<dbReference type="AlphaFoldDB" id="A0A166M1L3"/>
<accession>A0A166M1L3</accession>
<reference evidence="1 2" key="1">
    <citation type="journal article" date="2016" name="Mol. Biol. Evol.">
        <title>Comparative Genomics of Early-Diverging Mushroom-Forming Fungi Provides Insights into the Origins of Lignocellulose Decay Capabilities.</title>
        <authorList>
            <person name="Nagy L.G."/>
            <person name="Riley R."/>
            <person name="Tritt A."/>
            <person name="Adam C."/>
            <person name="Daum C."/>
            <person name="Floudas D."/>
            <person name="Sun H."/>
            <person name="Yadav J.S."/>
            <person name="Pangilinan J."/>
            <person name="Larsson K.H."/>
            <person name="Matsuura K."/>
            <person name="Barry K."/>
            <person name="Labutti K."/>
            <person name="Kuo R."/>
            <person name="Ohm R.A."/>
            <person name="Bhattacharya S.S."/>
            <person name="Shirouzu T."/>
            <person name="Yoshinaga Y."/>
            <person name="Martin F.M."/>
            <person name="Grigoriev I.V."/>
            <person name="Hibbett D.S."/>
        </authorList>
    </citation>
    <scope>NUCLEOTIDE SEQUENCE [LARGE SCALE GENOMIC DNA]</scope>
    <source>
        <strain evidence="1 2">CBS 109695</strain>
    </source>
</reference>
<evidence type="ECO:0000313" key="2">
    <source>
        <dbReference type="Proteomes" id="UP000076532"/>
    </source>
</evidence>
<protein>
    <recommendedName>
        <fullName evidence="3">BTB domain-containing protein</fullName>
    </recommendedName>
</protein>
<proteinExistence type="predicted"/>
<dbReference type="OrthoDB" id="2879636at2759"/>
<evidence type="ECO:0008006" key="3">
    <source>
        <dbReference type="Google" id="ProtNLM"/>
    </source>
</evidence>
<dbReference type="Proteomes" id="UP000076532">
    <property type="component" value="Unassembled WGS sequence"/>
</dbReference>